<evidence type="ECO:0000313" key="2">
    <source>
        <dbReference type="EMBL" id="TMW85546.1"/>
    </source>
</evidence>
<evidence type="ECO:0000256" key="1">
    <source>
        <dbReference type="ARBA" id="ARBA00022801"/>
    </source>
</evidence>
<gene>
    <name evidence="2" type="ORF">EJD97_022973</name>
</gene>
<dbReference type="GO" id="GO:0004525">
    <property type="term" value="F:ribonuclease III activity"/>
    <property type="evidence" value="ECO:0007669"/>
    <property type="project" value="TreeGrafter"/>
</dbReference>
<dbReference type="PANTHER" id="PTHR14950:SF70">
    <property type="entry name" value="ENDORIBONUCLEASE DICER HOMOLOG 2"/>
    <property type="match status" value="1"/>
</dbReference>
<protein>
    <submittedName>
        <fullName evidence="2">Uncharacterized protein</fullName>
    </submittedName>
</protein>
<name>A0A6N2ASZ3_SOLCI</name>
<dbReference type="PANTHER" id="PTHR14950">
    <property type="entry name" value="DICER-RELATED"/>
    <property type="match status" value="1"/>
</dbReference>
<proteinExistence type="predicted"/>
<reference evidence="2" key="1">
    <citation type="submission" date="2019-05" db="EMBL/GenBank/DDBJ databases">
        <title>The de novo reference genome and transcriptome assemblies of the wild tomato species Solanum chilense.</title>
        <authorList>
            <person name="Stam R."/>
            <person name="Nosenko T."/>
            <person name="Hoerger A.C."/>
            <person name="Stephan W."/>
            <person name="Seidel M.A."/>
            <person name="Kuhn J.M.M."/>
            <person name="Haberer G."/>
            <person name="Tellier A."/>
        </authorList>
    </citation>
    <scope>NUCLEOTIDE SEQUENCE</scope>
    <source>
        <tissue evidence="2">Mature leaves</tissue>
    </source>
</reference>
<dbReference type="GO" id="GO:0003723">
    <property type="term" value="F:RNA binding"/>
    <property type="evidence" value="ECO:0007669"/>
    <property type="project" value="TreeGrafter"/>
</dbReference>
<dbReference type="GO" id="GO:0030422">
    <property type="term" value="P:siRNA processing"/>
    <property type="evidence" value="ECO:0007669"/>
    <property type="project" value="TreeGrafter"/>
</dbReference>
<sequence>MLLNHHKIKLCIPIAKILEVMTTKKCLKNFHLESLEKFDDSFLIYAMSIESFKTYENDHEGLPNIKKNKSFPMLHCSSLDVLVKF</sequence>
<dbReference type="GO" id="GO:0005634">
    <property type="term" value="C:nucleus"/>
    <property type="evidence" value="ECO:0007669"/>
    <property type="project" value="TreeGrafter"/>
</dbReference>
<dbReference type="AlphaFoldDB" id="A0A6N2ASZ3"/>
<dbReference type="EMBL" id="RXGB01007345">
    <property type="protein sequence ID" value="TMW85546.1"/>
    <property type="molecule type" value="Genomic_DNA"/>
</dbReference>
<organism evidence="2">
    <name type="scientific">Solanum chilense</name>
    <name type="common">Tomato</name>
    <name type="synonym">Lycopersicon chilense</name>
    <dbReference type="NCBI Taxonomy" id="4083"/>
    <lineage>
        <taxon>Eukaryota</taxon>
        <taxon>Viridiplantae</taxon>
        <taxon>Streptophyta</taxon>
        <taxon>Embryophyta</taxon>
        <taxon>Tracheophyta</taxon>
        <taxon>Spermatophyta</taxon>
        <taxon>Magnoliopsida</taxon>
        <taxon>eudicotyledons</taxon>
        <taxon>Gunneridae</taxon>
        <taxon>Pentapetalae</taxon>
        <taxon>asterids</taxon>
        <taxon>lamiids</taxon>
        <taxon>Solanales</taxon>
        <taxon>Solanaceae</taxon>
        <taxon>Solanoideae</taxon>
        <taxon>Solaneae</taxon>
        <taxon>Solanum</taxon>
        <taxon>Solanum subgen. Lycopersicon</taxon>
    </lineage>
</organism>
<comment type="caution">
    <text evidence="2">The sequence shown here is derived from an EMBL/GenBank/DDBJ whole genome shotgun (WGS) entry which is preliminary data.</text>
</comment>
<dbReference type="GO" id="GO:0005737">
    <property type="term" value="C:cytoplasm"/>
    <property type="evidence" value="ECO:0007669"/>
    <property type="project" value="TreeGrafter"/>
</dbReference>
<keyword evidence="1" id="KW-0378">Hydrolase</keyword>
<accession>A0A6N2ASZ3</accession>